<reference evidence="2 3" key="1">
    <citation type="journal article" date="2021" name="Elife">
        <title>Chloroplast acquisition without the gene transfer in kleptoplastic sea slugs, Plakobranchus ocellatus.</title>
        <authorList>
            <person name="Maeda T."/>
            <person name="Takahashi S."/>
            <person name="Yoshida T."/>
            <person name="Shimamura S."/>
            <person name="Takaki Y."/>
            <person name="Nagai Y."/>
            <person name="Toyoda A."/>
            <person name="Suzuki Y."/>
            <person name="Arimoto A."/>
            <person name="Ishii H."/>
            <person name="Satoh N."/>
            <person name="Nishiyama T."/>
            <person name="Hasebe M."/>
            <person name="Maruyama T."/>
            <person name="Minagawa J."/>
            <person name="Obokata J."/>
            <person name="Shigenobu S."/>
        </authorList>
    </citation>
    <scope>NUCLEOTIDE SEQUENCE [LARGE SCALE GENOMIC DNA]</scope>
</reference>
<comment type="caution">
    <text evidence="2">The sequence shown here is derived from an EMBL/GenBank/DDBJ whole genome shotgun (WGS) entry which is preliminary data.</text>
</comment>
<name>A0AAV4DUX3_9GAST</name>
<evidence type="ECO:0000313" key="2">
    <source>
        <dbReference type="EMBL" id="GFO48107.1"/>
    </source>
</evidence>
<protein>
    <submittedName>
        <fullName evidence="2">Uncharacterized protein</fullName>
    </submittedName>
</protein>
<evidence type="ECO:0000256" key="1">
    <source>
        <dbReference type="SAM" id="MobiDB-lite"/>
    </source>
</evidence>
<accession>A0AAV4DUX3</accession>
<sequence length="136" mass="15381">MKGSDGSSGRAVGYQVKGPRFESQPGPSQFFIAPSPSTKWVARSLTTRRKQAVQQLQELNWVRDVGLTHWSHPVQTIVPPRERPSNLCHNVSIKSLHGSALCSDTVRSSLRARVLRLKDIITRYFFTQESFTEIMK</sequence>
<feature type="region of interest" description="Disordered" evidence="1">
    <location>
        <begin position="1"/>
        <end position="28"/>
    </location>
</feature>
<proteinExistence type="predicted"/>
<gene>
    <name evidence="2" type="ORF">PoB_007461200</name>
</gene>
<dbReference type="Proteomes" id="UP000735302">
    <property type="component" value="Unassembled WGS sequence"/>
</dbReference>
<organism evidence="2 3">
    <name type="scientific">Plakobranchus ocellatus</name>
    <dbReference type="NCBI Taxonomy" id="259542"/>
    <lineage>
        <taxon>Eukaryota</taxon>
        <taxon>Metazoa</taxon>
        <taxon>Spiralia</taxon>
        <taxon>Lophotrochozoa</taxon>
        <taxon>Mollusca</taxon>
        <taxon>Gastropoda</taxon>
        <taxon>Heterobranchia</taxon>
        <taxon>Euthyneura</taxon>
        <taxon>Panpulmonata</taxon>
        <taxon>Sacoglossa</taxon>
        <taxon>Placobranchoidea</taxon>
        <taxon>Plakobranchidae</taxon>
        <taxon>Plakobranchus</taxon>
    </lineage>
</organism>
<dbReference type="AlphaFoldDB" id="A0AAV4DUX3"/>
<evidence type="ECO:0000313" key="3">
    <source>
        <dbReference type="Proteomes" id="UP000735302"/>
    </source>
</evidence>
<dbReference type="EMBL" id="BLXT01008374">
    <property type="protein sequence ID" value="GFO48107.1"/>
    <property type="molecule type" value="Genomic_DNA"/>
</dbReference>
<keyword evidence="3" id="KW-1185">Reference proteome</keyword>